<evidence type="ECO:0000256" key="3">
    <source>
        <dbReference type="ARBA" id="ARBA00022833"/>
    </source>
</evidence>
<evidence type="ECO:0000256" key="4">
    <source>
        <dbReference type="PROSITE-ProRule" id="PRU00175"/>
    </source>
</evidence>
<proteinExistence type="predicted"/>
<dbReference type="InterPro" id="IPR017907">
    <property type="entry name" value="Znf_RING_CS"/>
</dbReference>
<dbReference type="PROSITE" id="PS50089">
    <property type="entry name" value="ZF_RING_2"/>
    <property type="match status" value="1"/>
</dbReference>
<dbReference type="GO" id="GO:0008270">
    <property type="term" value="F:zinc ion binding"/>
    <property type="evidence" value="ECO:0007669"/>
    <property type="project" value="UniProtKB-KW"/>
</dbReference>
<dbReference type="Gene3D" id="3.30.40.10">
    <property type="entry name" value="Zinc/RING finger domain, C3HC4 (zinc finger)"/>
    <property type="match status" value="1"/>
</dbReference>
<dbReference type="AlphaFoldDB" id="A0A6A4WXG0"/>
<feature type="domain" description="RING-type" evidence="6">
    <location>
        <begin position="236"/>
        <end position="281"/>
    </location>
</feature>
<keyword evidence="8" id="KW-1185">Reference proteome</keyword>
<organism evidence="7 8">
    <name type="scientific">Amphibalanus amphitrite</name>
    <name type="common">Striped barnacle</name>
    <name type="synonym">Balanus amphitrite</name>
    <dbReference type="NCBI Taxonomy" id="1232801"/>
    <lineage>
        <taxon>Eukaryota</taxon>
        <taxon>Metazoa</taxon>
        <taxon>Ecdysozoa</taxon>
        <taxon>Arthropoda</taxon>
        <taxon>Crustacea</taxon>
        <taxon>Multicrustacea</taxon>
        <taxon>Cirripedia</taxon>
        <taxon>Thoracica</taxon>
        <taxon>Thoracicalcarea</taxon>
        <taxon>Balanomorpha</taxon>
        <taxon>Balanoidea</taxon>
        <taxon>Balanidae</taxon>
        <taxon>Amphibalaninae</taxon>
        <taxon>Amphibalanus</taxon>
    </lineage>
</organism>
<dbReference type="PANTHER" id="PTHR23041:SF78">
    <property type="entry name" value="E3 UBIQUITIN-PROTEIN LIGASE RNF4"/>
    <property type="match status" value="1"/>
</dbReference>
<feature type="compositionally biased region" description="Pro residues" evidence="5">
    <location>
        <begin position="187"/>
        <end position="203"/>
    </location>
</feature>
<evidence type="ECO:0000256" key="1">
    <source>
        <dbReference type="ARBA" id="ARBA00022723"/>
    </source>
</evidence>
<dbReference type="InterPro" id="IPR047134">
    <property type="entry name" value="RNF4"/>
</dbReference>
<name>A0A6A4WXG0_AMPAM</name>
<evidence type="ECO:0000259" key="6">
    <source>
        <dbReference type="PROSITE" id="PS50089"/>
    </source>
</evidence>
<keyword evidence="3" id="KW-0862">Zinc</keyword>
<dbReference type="InterPro" id="IPR013083">
    <property type="entry name" value="Znf_RING/FYVE/PHD"/>
</dbReference>
<dbReference type="Proteomes" id="UP000440578">
    <property type="component" value="Unassembled WGS sequence"/>
</dbReference>
<dbReference type="OrthoDB" id="6105938at2759"/>
<feature type="region of interest" description="Disordered" evidence="5">
    <location>
        <begin position="166"/>
        <end position="228"/>
    </location>
</feature>
<dbReference type="PANTHER" id="PTHR23041">
    <property type="entry name" value="RING FINGER DOMAIN-CONTAINING"/>
    <property type="match status" value="1"/>
</dbReference>
<evidence type="ECO:0000313" key="8">
    <source>
        <dbReference type="Proteomes" id="UP000440578"/>
    </source>
</evidence>
<sequence length="295" mass="32427">MATRRRTSQRRRASTSVIDLTCDLDSDSDGEVLIVGEAAPPIVAPLQRPEALAPSPPPVPVAATDYPRNNTETWLETELSDLTIDIRVMQSHVREVNARAPRPNVERRLRELRETHGMLSAVVAQLAAGRRLRFEGLARPLSAELDELERLLAQRRAAAADAIGTAWQQRDTAGPVRTRRSVYLDDSPPPPPPARPPPRPLPPTLAEMVPDSPPRSEPAASSRSSSPAGASGGLQCPVCWESVVALKEQQCGFLVTRCGHWFCEPCLRSAVRVRRECPICRAKLGSRPPYRPLYL</sequence>
<evidence type="ECO:0000313" key="7">
    <source>
        <dbReference type="EMBL" id="KAF0307112.1"/>
    </source>
</evidence>
<comment type="caution">
    <text evidence="7">The sequence shown here is derived from an EMBL/GenBank/DDBJ whole genome shotgun (WGS) entry which is preliminary data.</text>
</comment>
<accession>A0A6A4WXG0</accession>
<dbReference type="Pfam" id="PF14634">
    <property type="entry name" value="zf-RING_5"/>
    <property type="match status" value="1"/>
</dbReference>
<reference evidence="7 8" key="1">
    <citation type="submission" date="2019-07" db="EMBL/GenBank/DDBJ databases">
        <title>Draft genome assembly of a fouling barnacle, Amphibalanus amphitrite (Darwin, 1854): The first reference genome for Thecostraca.</title>
        <authorList>
            <person name="Kim W."/>
        </authorList>
    </citation>
    <scope>NUCLEOTIDE SEQUENCE [LARGE SCALE GENOMIC DNA]</scope>
    <source>
        <strain evidence="7">SNU_AA5</strain>
        <tissue evidence="7">Soma without cirri and trophi</tissue>
    </source>
</reference>
<evidence type="ECO:0000256" key="5">
    <source>
        <dbReference type="SAM" id="MobiDB-lite"/>
    </source>
</evidence>
<dbReference type="SUPFAM" id="SSF57850">
    <property type="entry name" value="RING/U-box"/>
    <property type="match status" value="1"/>
</dbReference>
<keyword evidence="1" id="KW-0479">Metal-binding</keyword>
<dbReference type="InterPro" id="IPR001841">
    <property type="entry name" value="Znf_RING"/>
</dbReference>
<dbReference type="EMBL" id="VIIS01000603">
    <property type="protein sequence ID" value="KAF0307112.1"/>
    <property type="molecule type" value="Genomic_DNA"/>
</dbReference>
<dbReference type="PROSITE" id="PS00518">
    <property type="entry name" value="ZF_RING_1"/>
    <property type="match status" value="1"/>
</dbReference>
<evidence type="ECO:0000256" key="2">
    <source>
        <dbReference type="ARBA" id="ARBA00022771"/>
    </source>
</evidence>
<protein>
    <submittedName>
        <fullName evidence="7">E3 ubiquitin-protein ligase RNF4</fullName>
    </submittedName>
</protein>
<dbReference type="SMART" id="SM00184">
    <property type="entry name" value="RING"/>
    <property type="match status" value="1"/>
</dbReference>
<feature type="compositionally biased region" description="Low complexity" evidence="5">
    <location>
        <begin position="217"/>
        <end position="228"/>
    </location>
</feature>
<keyword evidence="2 4" id="KW-0863">Zinc-finger</keyword>
<gene>
    <name evidence="7" type="primary">Rnf4_1</name>
    <name evidence="7" type="ORF">FJT64_002328</name>
</gene>